<organism evidence="2 3">
    <name type="scientific">Porphyromonas gingivicanis</name>
    <dbReference type="NCBI Taxonomy" id="266762"/>
    <lineage>
        <taxon>Bacteria</taxon>
        <taxon>Pseudomonadati</taxon>
        <taxon>Bacteroidota</taxon>
        <taxon>Bacteroidia</taxon>
        <taxon>Bacteroidales</taxon>
        <taxon>Porphyromonadaceae</taxon>
        <taxon>Porphyromonas</taxon>
    </lineage>
</organism>
<keyword evidence="3" id="KW-1185">Reference proteome</keyword>
<sequence>MSKKSEERREKGTKKQITPPYKKENSTHKKKQGETEKKVFDIFTFQVANEDKPCIPQIGCKRFLSFTKKLNLNHPKTYD</sequence>
<comment type="caution">
    <text evidence="2">The sequence shown here is derived from an EMBL/GenBank/DDBJ whole genome shotgun (WGS) entry which is preliminary data.</text>
</comment>
<protein>
    <submittedName>
        <fullName evidence="2">Uncharacterized protein</fullName>
    </submittedName>
</protein>
<accession>A0A0A2GAD4</accession>
<reference evidence="2 3" key="1">
    <citation type="submission" date="2014-08" db="EMBL/GenBank/DDBJ databases">
        <title>Porphyromonas gingivicanis strain:COT-022_OH1391 Genome sequencing.</title>
        <authorList>
            <person name="Wallis C."/>
            <person name="Deusch O."/>
            <person name="O'Flynn C."/>
            <person name="Davis I."/>
            <person name="Jospin G."/>
            <person name="Darling A.E."/>
            <person name="Coil D.A."/>
            <person name="Alexiev A."/>
            <person name="Horsfall A."/>
            <person name="Kirkwood N."/>
            <person name="Harris S."/>
            <person name="Eisen J.A."/>
        </authorList>
    </citation>
    <scope>NUCLEOTIDE SEQUENCE [LARGE SCALE GENOMIC DNA]</scope>
    <source>
        <strain evidence="3">COT-022 OH1391</strain>
    </source>
</reference>
<evidence type="ECO:0000313" key="3">
    <source>
        <dbReference type="Proteomes" id="UP000030134"/>
    </source>
</evidence>
<feature type="region of interest" description="Disordered" evidence="1">
    <location>
        <begin position="1"/>
        <end position="34"/>
    </location>
</feature>
<feature type="compositionally biased region" description="Basic and acidic residues" evidence="1">
    <location>
        <begin position="21"/>
        <end position="34"/>
    </location>
</feature>
<evidence type="ECO:0000313" key="2">
    <source>
        <dbReference type="EMBL" id="KGN97399.1"/>
    </source>
</evidence>
<evidence type="ECO:0000256" key="1">
    <source>
        <dbReference type="SAM" id="MobiDB-lite"/>
    </source>
</evidence>
<name>A0A0A2GAD4_9PORP</name>
<dbReference type="AlphaFoldDB" id="A0A0A2GAD4"/>
<feature type="compositionally biased region" description="Basic and acidic residues" evidence="1">
    <location>
        <begin position="1"/>
        <end position="10"/>
    </location>
</feature>
<dbReference type="Proteomes" id="UP000030134">
    <property type="component" value="Unassembled WGS sequence"/>
</dbReference>
<proteinExistence type="predicted"/>
<dbReference type="EMBL" id="JQZW01000013">
    <property type="protein sequence ID" value="KGN97399.1"/>
    <property type="molecule type" value="Genomic_DNA"/>
</dbReference>
<gene>
    <name evidence="2" type="ORF">HQ36_07540</name>
</gene>